<dbReference type="SUPFAM" id="SSF55729">
    <property type="entry name" value="Acyl-CoA N-acyltransferases (Nat)"/>
    <property type="match status" value="1"/>
</dbReference>
<dbReference type="EMBL" id="MDZC01000021">
    <property type="protein sequence ID" value="OGX88208.1"/>
    <property type="molecule type" value="Genomic_DNA"/>
</dbReference>
<dbReference type="OrthoDB" id="9793389at2"/>
<organism evidence="2 3">
    <name type="scientific">Hymenobacter glacialis</name>
    <dbReference type="NCBI Taxonomy" id="1908236"/>
    <lineage>
        <taxon>Bacteria</taxon>
        <taxon>Pseudomonadati</taxon>
        <taxon>Bacteroidota</taxon>
        <taxon>Cytophagia</taxon>
        <taxon>Cytophagales</taxon>
        <taxon>Hymenobacteraceae</taxon>
        <taxon>Hymenobacter</taxon>
    </lineage>
</organism>
<name>A0A1G1TBF6_9BACT</name>
<dbReference type="InterPro" id="IPR031165">
    <property type="entry name" value="GNAT_YJDJ"/>
</dbReference>
<dbReference type="Proteomes" id="UP000177791">
    <property type="component" value="Unassembled WGS sequence"/>
</dbReference>
<protein>
    <recommendedName>
        <fullName evidence="1">N-acetyltransferase domain-containing protein</fullName>
    </recommendedName>
</protein>
<keyword evidence="3" id="KW-1185">Reference proteome</keyword>
<reference evidence="2 3" key="1">
    <citation type="submission" date="2016-08" db="EMBL/GenBank/DDBJ databases">
        <title>Hymenobacter coccineus sp. nov., Hymenobacter lapidarius sp. nov. and Hymenobacter glacialis sp. nov., isolated from Antarctic soil.</title>
        <authorList>
            <person name="Sedlacek I."/>
            <person name="Kralova S."/>
            <person name="Kyrova K."/>
            <person name="Maslanova I."/>
            <person name="Stankova E."/>
            <person name="Vrbovska V."/>
            <person name="Nemec M."/>
            <person name="Bartak M."/>
            <person name="Svec P."/>
            <person name="Busse H.-J."/>
            <person name="Pantucek R."/>
        </authorList>
    </citation>
    <scope>NUCLEOTIDE SEQUENCE [LARGE SCALE GENOMIC DNA]</scope>
    <source>
        <strain evidence="2 3">CCM 8648</strain>
    </source>
</reference>
<dbReference type="RefSeq" id="WP_070732685.1">
    <property type="nucleotide sequence ID" value="NZ_MDZC01000021.1"/>
</dbReference>
<dbReference type="STRING" id="1908236.BEN48_10320"/>
<dbReference type="PROSITE" id="PS51729">
    <property type="entry name" value="GNAT_YJDJ"/>
    <property type="match status" value="1"/>
</dbReference>
<proteinExistence type="predicted"/>
<dbReference type="Pfam" id="PF14542">
    <property type="entry name" value="Acetyltransf_CG"/>
    <property type="match status" value="1"/>
</dbReference>
<sequence>MSIQHSPTDQQFTTTRDGFEAELAYFLPADGVIDFTHTFVDEGLRGQGVADELARSAMAFAREEKLKVKTSCTFMAGFVARNRDEYADLLA</sequence>
<evidence type="ECO:0000313" key="2">
    <source>
        <dbReference type="EMBL" id="OGX88208.1"/>
    </source>
</evidence>
<dbReference type="PANTHER" id="PTHR31435">
    <property type="entry name" value="PROTEIN NATD1"/>
    <property type="match status" value="1"/>
</dbReference>
<evidence type="ECO:0000259" key="1">
    <source>
        <dbReference type="PROSITE" id="PS51729"/>
    </source>
</evidence>
<dbReference type="Gene3D" id="3.40.630.30">
    <property type="match status" value="1"/>
</dbReference>
<dbReference type="InterPro" id="IPR045057">
    <property type="entry name" value="Gcn5-rel_NAT"/>
</dbReference>
<dbReference type="InterPro" id="IPR016181">
    <property type="entry name" value="Acyl_CoA_acyltransferase"/>
</dbReference>
<dbReference type="PANTHER" id="PTHR31435:SF9">
    <property type="entry name" value="PROTEIN NATD1"/>
    <property type="match status" value="1"/>
</dbReference>
<evidence type="ECO:0000313" key="3">
    <source>
        <dbReference type="Proteomes" id="UP000177791"/>
    </source>
</evidence>
<accession>A0A1G1TBF6</accession>
<comment type="caution">
    <text evidence="2">The sequence shown here is derived from an EMBL/GenBank/DDBJ whole genome shotgun (WGS) entry which is preliminary data.</text>
</comment>
<gene>
    <name evidence="2" type="ORF">BEN48_10320</name>
</gene>
<feature type="domain" description="N-acetyltransferase" evidence="1">
    <location>
        <begin position="4"/>
        <end position="91"/>
    </location>
</feature>
<dbReference type="AlphaFoldDB" id="A0A1G1TBF6"/>